<dbReference type="AlphaFoldDB" id="A0A453QJT0"/>
<dbReference type="InterPro" id="IPR000270">
    <property type="entry name" value="PB1_dom"/>
</dbReference>
<dbReference type="Pfam" id="PF00564">
    <property type="entry name" value="PB1"/>
    <property type="match status" value="1"/>
</dbReference>
<reference evidence="4" key="2">
    <citation type="journal article" date="2017" name="Nat. Plants">
        <title>The Aegilops tauschii genome reveals multiple impacts of transposons.</title>
        <authorList>
            <person name="Zhao G."/>
            <person name="Zou C."/>
            <person name="Li K."/>
            <person name="Wang K."/>
            <person name="Li T."/>
            <person name="Gao L."/>
            <person name="Zhang X."/>
            <person name="Wang H."/>
            <person name="Yang Z."/>
            <person name="Liu X."/>
            <person name="Jiang W."/>
            <person name="Mao L."/>
            <person name="Kong X."/>
            <person name="Jiao Y."/>
            <person name="Jia J."/>
        </authorList>
    </citation>
    <scope>NUCLEOTIDE SEQUENCE [LARGE SCALE GENOMIC DNA]</scope>
    <source>
        <strain evidence="4">cv. AL8/78</strain>
    </source>
</reference>
<feature type="domain" description="PB1" evidence="2">
    <location>
        <begin position="103"/>
        <end position="186"/>
    </location>
</feature>
<dbReference type="Proteomes" id="UP000015105">
    <property type="component" value="Chromosome 7D"/>
</dbReference>
<feature type="compositionally biased region" description="Low complexity" evidence="1">
    <location>
        <begin position="1"/>
        <end position="17"/>
    </location>
</feature>
<name>A0A453QJT0_AEGTS</name>
<dbReference type="CDD" id="cd06410">
    <property type="entry name" value="PB1_UP2"/>
    <property type="match status" value="1"/>
</dbReference>
<reference evidence="3" key="5">
    <citation type="journal article" date="2021" name="G3 (Bethesda)">
        <title>Aegilops tauschii genome assembly Aet v5.0 features greater sequence contiguity and improved annotation.</title>
        <authorList>
            <person name="Wang L."/>
            <person name="Zhu T."/>
            <person name="Rodriguez J.C."/>
            <person name="Deal K.R."/>
            <person name="Dubcovsky J."/>
            <person name="McGuire P.E."/>
            <person name="Lux T."/>
            <person name="Spannagl M."/>
            <person name="Mayer K.F.X."/>
            <person name="Baldrich P."/>
            <person name="Meyers B.C."/>
            <person name="Huo N."/>
            <person name="Gu Y.Q."/>
            <person name="Zhou H."/>
            <person name="Devos K.M."/>
            <person name="Bennetzen J.L."/>
            <person name="Unver T."/>
            <person name="Budak H."/>
            <person name="Gulick P.J."/>
            <person name="Galiba G."/>
            <person name="Kalapos B."/>
            <person name="Nelson D.R."/>
            <person name="Li P."/>
            <person name="You F.M."/>
            <person name="Luo M.C."/>
            <person name="Dvorak J."/>
        </authorList>
    </citation>
    <scope>NUCLEOTIDE SEQUENCE [LARGE SCALE GENOMIC DNA]</scope>
    <source>
        <strain evidence="3">cv. AL8/78</strain>
    </source>
</reference>
<feature type="region of interest" description="Disordered" evidence="1">
    <location>
        <begin position="1"/>
        <end position="80"/>
    </location>
</feature>
<organism evidence="3 4">
    <name type="scientific">Aegilops tauschii subsp. strangulata</name>
    <name type="common">Goatgrass</name>
    <dbReference type="NCBI Taxonomy" id="200361"/>
    <lineage>
        <taxon>Eukaryota</taxon>
        <taxon>Viridiplantae</taxon>
        <taxon>Streptophyta</taxon>
        <taxon>Embryophyta</taxon>
        <taxon>Tracheophyta</taxon>
        <taxon>Spermatophyta</taxon>
        <taxon>Magnoliopsida</taxon>
        <taxon>Liliopsida</taxon>
        <taxon>Poales</taxon>
        <taxon>Poaceae</taxon>
        <taxon>BOP clade</taxon>
        <taxon>Pooideae</taxon>
        <taxon>Triticodae</taxon>
        <taxon>Triticeae</taxon>
        <taxon>Triticinae</taxon>
        <taxon>Aegilops</taxon>
    </lineage>
</organism>
<reference evidence="3" key="3">
    <citation type="journal article" date="2017" name="Nature">
        <title>Genome sequence of the progenitor of the wheat D genome Aegilops tauschii.</title>
        <authorList>
            <person name="Luo M.C."/>
            <person name="Gu Y.Q."/>
            <person name="Puiu D."/>
            <person name="Wang H."/>
            <person name="Twardziok S.O."/>
            <person name="Deal K.R."/>
            <person name="Huo N."/>
            <person name="Zhu T."/>
            <person name="Wang L."/>
            <person name="Wang Y."/>
            <person name="McGuire P.E."/>
            <person name="Liu S."/>
            <person name="Long H."/>
            <person name="Ramasamy R.K."/>
            <person name="Rodriguez J.C."/>
            <person name="Van S.L."/>
            <person name="Yuan L."/>
            <person name="Wang Z."/>
            <person name="Xia Z."/>
            <person name="Xiao L."/>
            <person name="Anderson O.D."/>
            <person name="Ouyang S."/>
            <person name="Liang Y."/>
            <person name="Zimin A.V."/>
            <person name="Pertea G."/>
            <person name="Qi P."/>
            <person name="Bennetzen J.L."/>
            <person name="Dai X."/>
            <person name="Dawson M.W."/>
            <person name="Muller H.G."/>
            <person name="Kugler K."/>
            <person name="Rivarola-Duarte L."/>
            <person name="Spannagl M."/>
            <person name="Mayer K.F.X."/>
            <person name="Lu F.H."/>
            <person name="Bevan M.W."/>
            <person name="Leroy P."/>
            <person name="Li P."/>
            <person name="You F.M."/>
            <person name="Sun Q."/>
            <person name="Liu Z."/>
            <person name="Lyons E."/>
            <person name="Wicker T."/>
            <person name="Salzberg S.L."/>
            <person name="Devos K.M."/>
            <person name="Dvorak J."/>
        </authorList>
    </citation>
    <scope>NUCLEOTIDE SEQUENCE [LARGE SCALE GENOMIC DNA]</scope>
    <source>
        <strain evidence="3">cv. AL8/78</strain>
    </source>
</reference>
<accession>A0A453QJT0</accession>
<evidence type="ECO:0000313" key="3">
    <source>
        <dbReference type="EnsemblPlants" id="AET7Gv20181300.6"/>
    </source>
</evidence>
<proteinExistence type="predicted"/>
<dbReference type="Gene3D" id="3.10.20.90">
    <property type="entry name" value="Phosphatidylinositol 3-kinase Catalytic Subunit, Chain A, domain 1"/>
    <property type="match status" value="1"/>
</dbReference>
<feature type="compositionally biased region" description="Basic residues" evidence="1">
    <location>
        <begin position="211"/>
        <end position="226"/>
    </location>
</feature>
<reference evidence="4" key="1">
    <citation type="journal article" date="2014" name="Science">
        <title>Ancient hybridizations among the ancestral genomes of bread wheat.</title>
        <authorList>
            <consortium name="International Wheat Genome Sequencing Consortium,"/>
            <person name="Marcussen T."/>
            <person name="Sandve S.R."/>
            <person name="Heier L."/>
            <person name="Spannagl M."/>
            <person name="Pfeifer M."/>
            <person name="Jakobsen K.S."/>
            <person name="Wulff B.B."/>
            <person name="Steuernagel B."/>
            <person name="Mayer K.F."/>
            <person name="Olsen O.A."/>
        </authorList>
    </citation>
    <scope>NUCLEOTIDE SEQUENCE [LARGE SCALE GENOMIC DNA]</scope>
    <source>
        <strain evidence="4">cv. AL8/78</strain>
    </source>
</reference>
<protein>
    <recommendedName>
        <fullName evidence="2">PB1 domain-containing protein</fullName>
    </recommendedName>
</protein>
<feature type="region of interest" description="Disordered" evidence="1">
    <location>
        <begin position="202"/>
        <end position="251"/>
    </location>
</feature>
<evidence type="ECO:0000256" key="1">
    <source>
        <dbReference type="SAM" id="MobiDB-lite"/>
    </source>
</evidence>
<dbReference type="SMART" id="SM00666">
    <property type="entry name" value="PB1"/>
    <property type="match status" value="1"/>
</dbReference>
<evidence type="ECO:0000259" key="2">
    <source>
        <dbReference type="SMART" id="SM00666"/>
    </source>
</evidence>
<keyword evidence="4" id="KW-1185">Reference proteome</keyword>
<feature type="compositionally biased region" description="Pro residues" evidence="1">
    <location>
        <begin position="28"/>
        <end position="37"/>
    </location>
</feature>
<reference evidence="3" key="4">
    <citation type="submission" date="2019-03" db="UniProtKB">
        <authorList>
            <consortium name="EnsemblPlants"/>
        </authorList>
    </citation>
    <scope>IDENTIFICATION</scope>
</reference>
<dbReference type="Gramene" id="AET7Gv20181300.6">
    <property type="protein sequence ID" value="AET7Gv20181300.6"/>
    <property type="gene ID" value="AET7Gv20181300"/>
</dbReference>
<sequence>SHFPPSIFLSSPGSSPSATERRPRVCAAPPPAPPPRRPALRDANCLSDPPKSAAPPEDQRSRSHPCPPSPAKPKVSLRNNRGSMAEGGIVVAICQHGGEFTPGPNGNLVYKGGEAHAVDVSREMPLDSFKDEVSKVFHVDVTDMSFKYFLPNNNRTLITISCDRDLHRMVDFTASAAQVDVFVISTGENRSVVTYTGASTVKAGSNAQGDKRKRPASKNKASKSNKKTPNATGAAVEANTHDFNQPRPVETLNDYNEDFQLEFGRDVAFAT</sequence>
<dbReference type="SUPFAM" id="SSF54277">
    <property type="entry name" value="CAD &amp; PB1 domains"/>
    <property type="match status" value="1"/>
</dbReference>
<dbReference type="EnsemblPlants" id="AET7Gv20181300.6">
    <property type="protein sequence ID" value="AET7Gv20181300.6"/>
    <property type="gene ID" value="AET7Gv20181300"/>
</dbReference>
<evidence type="ECO:0000313" key="4">
    <source>
        <dbReference type="Proteomes" id="UP000015105"/>
    </source>
</evidence>